<dbReference type="InterPro" id="IPR029052">
    <property type="entry name" value="Metallo-depent_PP-like"/>
</dbReference>
<comment type="caution">
    <text evidence="3">The sequence shown here is derived from an EMBL/GenBank/DDBJ whole genome shotgun (WGS) entry which is preliminary data.</text>
</comment>
<dbReference type="InterPro" id="IPR053193">
    <property type="entry name" value="MetalloPDE_YfcE-like"/>
</dbReference>
<evidence type="ECO:0000313" key="3">
    <source>
        <dbReference type="EMBL" id="HEF86733.1"/>
    </source>
</evidence>
<dbReference type="GO" id="GO:0016787">
    <property type="term" value="F:hydrolase activity"/>
    <property type="evidence" value="ECO:0007669"/>
    <property type="project" value="UniProtKB-UniRule"/>
</dbReference>
<dbReference type="SUPFAM" id="SSF56300">
    <property type="entry name" value="Metallo-dependent phosphatases"/>
    <property type="match status" value="1"/>
</dbReference>
<dbReference type="NCBIfam" id="TIGR00040">
    <property type="entry name" value="yfcE"/>
    <property type="match status" value="1"/>
</dbReference>
<gene>
    <name evidence="3" type="ORF">ENP55_00155</name>
</gene>
<feature type="domain" description="Calcineurin-like phosphoesterase" evidence="2">
    <location>
        <begin position="1"/>
        <end position="163"/>
    </location>
</feature>
<evidence type="ECO:0000256" key="1">
    <source>
        <dbReference type="RuleBase" id="RU362039"/>
    </source>
</evidence>
<dbReference type="InterPro" id="IPR024654">
    <property type="entry name" value="Calcineurin-like_PHP_lpxH"/>
</dbReference>
<organism evidence="3">
    <name type="scientific">Thermosphaera aggregans</name>
    <dbReference type="NCBI Taxonomy" id="54254"/>
    <lineage>
        <taxon>Archaea</taxon>
        <taxon>Thermoproteota</taxon>
        <taxon>Thermoprotei</taxon>
        <taxon>Desulfurococcales</taxon>
        <taxon>Desulfurococcaceae</taxon>
        <taxon>Thermosphaera</taxon>
    </lineage>
</organism>
<accession>A0A7C2BJX1</accession>
<dbReference type="InterPro" id="IPR041802">
    <property type="entry name" value="MPP_YfcE"/>
</dbReference>
<dbReference type="PANTHER" id="PTHR43165:SF1">
    <property type="entry name" value="PHOSPHODIESTERASE MJ0936"/>
    <property type="match status" value="1"/>
</dbReference>
<protein>
    <recommendedName>
        <fullName evidence="1">Phosphoesterase</fullName>
        <ecNumber evidence="1">3.1.4.-</ecNumber>
    </recommendedName>
</protein>
<keyword evidence="1" id="KW-0479">Metal-binding</keyword>
<evidence type="ECO:0000259" key="2">
    <source>
        <dbReference type="Pfam" id="PF12850"/>
    </source>
</evidence>
<comment type="cofactor">
    <cofactor evidence="1">
        <name>a divalent metal cation</name>
        <dbReference type="ChEBI" id="CHEBI:60240"/>
    </cofactor>
</comment>
<dbReference type="PANTHER" id="PTHR43165">
    <property type="entry name" value="METALLOPHOSPHOESTERASE"/>
    <property type="match status" value="1"/>
</dbReference>
<dbReference type="AlphaFoldDB" id="A0A7C2BJX1"/>
<name>A0A7C2BJX1_9CREN</name>
<dbReference type="CDD" id="cd00841">
    <property type="entry name" value="MPP_YfcE"/>
    <property type="match status" value="1"/>
</dbReference>
<dbReference type="Gene3D" id="3.60.21.10">
    <property type="match status" value="1"/>
</dbReference>
<dbReference type="GO" id="GO:0046872">
    <property type="term" value="F:metal ion binding"/>
    <property type="evidence" value="ECO:0007669"/>
    <property type="project" value="UniProtKB-KW"/>
</dbReference>
<proteinExistence type="inferred from homology"/>
<dbReference type="Pfam" id="PF12850">
    <property type="entry name" value="Metallophos_2"/>
    <property type="match status" value="1"/>
</dbReference>
<dbReference type="InterPro" id="IPR000979">
    <property type="entry name" value="Phosphodiesterase_MJ0936/Vps29"/>
</dbReference>
<comment type="similarity">
    <text evidence="1">Belongs to the metallophosphoesterase superfamily. YfcE family.</text>
</comment>
<sequence>MLIGIISDTHDNVFTTEKLLKELLNHGVNAIIHLGDIVSPFTVKIMKNLVKDVKLIAVKGNNDGDVYLLTTLFRNYGWSFHQEPFVYEIDSRRLFLFHGMGDASFTQDVARALAKSMRVNAVLYGHTHQPHLENVNGVIVFNPGEGCGYLTGKVSYGLLDTASMETKIYYL</sequence>
<reference evidence="3" key="1">
    <citation type="journal article" date="2020" name="mSystems">
        <title>Genome- and Community-Level Interaction Insights into Carbon Utilization and Element Cycling Functions of Hydrothermarchaeota in Hydrothermal Sediment.</title>
        <authorList>
            <person name="Zhou Z."/>
            <person name="Liu Y."/>
            <person name="Xu W."/>
            <person name="Pan J."/>
            <person name="Luo Z.H."/>
            <person name="Li M."/>
        </authorList>
    </citation>
    <scope>NUCLEOTIDE SEQUENCE [LARGE SCALE GENOMIC DNA]</scope>
    <source>
        <strain evidence="3">SpSt-23</strain>
    </source>
</reference>
<dbReference type="EMBL" id="DSJT01000003">
    <property type="protein sequence ID" value="HEF86733.1"/>
    <property type="molecule type" value="Genomic_DNA"/>
</dbReference>
<dbReference type="EC" id="3.1.4.-" evidence="1"/>